<evidence type="ECO:0000256" key="2">
    <source>
        <dbReference type="ARBA" id="ARBA00022553"/>
    </source>
</evidence>
<accession>A0A917BPC8</accession>
<reference evidence="4" key="2">
    <citation type="submission" date="2020-09" db="EMBL/GenBank/DDBJ databases">
        <authorList>
            <person name="Sun Q."/>
            <person name="Sedlacek I."/>
        </authorList>
    </citation>
    <scope>NUCLEOTIDE SEQUENCE</scope>
    <source>
        <strain evidence="4">CCM 7897</strain>
    </source>
</reference>
<dbReference type="AlphaFoldDB" id="A0A917BPC8"/>
<evidence type="ECO:0000313" key="4">
    <source>
        <dbReference type="EMBL" id="GGF51731.1"/>
    </source>
</evidence>
<keyword evidence="1" id="KW-0596">Phosphopantetheine</keyword>
<dbReference type="InterPro" id="IPR020806">
    <property type="entry name" value="PKS_PP-bd"/>
</dbReference>
<keyword evidence="2" id="KW-0597">Phosphoprotein</keyword>
<keyword evidence="5" id="KW-1185">Reference proteome</keyword>
<proteinExistence type="predicted"/>
<dbReference type="GO" id="GO:0031177">
    <property type="term" value="F:phosphopantetheine binding"/>
    <property type="evidence" value="ECO:0007669"/>
    <property type="project" value="InterPro"/>
</dbReference>
<evidence type="ECO:0000259" key="3">
    <source>
        <dbReference type="PROSITE" id="PS50075"/>
    </source>
</evidence>
<dbReference type="Proteomes" id="UP000606044">
    <property type="component" value="Unassembled WGS sequence"/>
</dbReference>
<gene>
    <name evidence="4" type="ORF">GCM10007301_08970</name>
</gene>
<dbReference type="InterPro" id="IPR009081">
    <property type="entry name" value="PP-bd_ACP"/>
</dbReference>
<sequence length="80" mass="8585">MPSLPDITDFCRERLAATLEIEAAGIAPDATFASLGLDSAMAVHFVLEIEDRFGVELYPSVTEDYPTVETFAGYVATLAA</sequence>
<evidence type="ECO:0000313" key="5">
    <source>
        <dbReference type="Proteomes" id="UP000606044"/>
    </source>
</evidence>
<dbReference type="PROSITE" id="PS50075">
    <property type="entry name" value="CARRIER"/>
    <property type="match status" value="1"/>
</dbReference>
<dbReference type="InterPro" id="IPR036736">
    <property type="entry name" value="ACP-like_sf"/>
</dbReference>
<protein>
    <submittedName>
        <fullName evidence="4">Phosphopantetheine attachment site domain protein</fullName>
    </submittedName>
</protein>
<dbReference type="SMART" id="SM00823">
    <property type="entry name" value="PKS_PP"/>
    <property type="match status" value="1"/>
</dbReference>
<reference evidence="4" key="1">
    <citation type="journal article" date="2014" name="Int. J. Syst. Evol. Microbiol.">
        <title>Complete genome sequence of Corynebacterium casei LMG S-19264T (=DSM 44701T), isolated from a smear-ripened cheese.</title>
        <authorList>
            <consortium name="US DOE Joint Genome Institute (JGI-PGF)"/>
            <person name="Walter F."/>
            <person name="Albersmeier A."/>
            <person name="Kalinowski J."/>
            <person name="Ruckert C."/>
        </authorList>
    </citation>
    <scope>NUCLEOTIDE SEQUENCE</scope>
    <source>
        <strain evidence="4">CCM 7897</strain>
    </source>
</reference>
<evidence type="ECO:0000256" key="1">
    <source>
        <dbReference type="ARBA" id="ARBA00022450"/>
    </source>
</evidence>
<dbReference type="SMART" id="SM01294">
    <property type="entry name" value="PKS_PP_betabranch"/>
    <property type="match status" value="1"/>
</dbReference>
<dbReference type="EMBL" id="BMCT01000001">
    <property type="protein sequence ID" value="GGF51731.1"/>
    <property type="molecule type" value="Genomic_DNA"/>
</dbReference>
<comment type="caution">
    <text evidence="4">The sequence shown here is derived from an EMBL/GenBank/DDBJ whole genome shotgun (WGS) entry which is preliminary data.</text>
</comment>
<dbReference type="RefSeq" id="WP_188575766.1">
    <property type="nucleotide sequence ID" value="NZ_BMCT01000001.1"/>
</dbReference>
<dbReference type="Gene3D" id="1.10.1200.10">
    <property type="entry name" value="ACP-like"/>
    <property type="match status" value="1"/>
</dbReference>
<dbReference type="Pfam" id="PF00550">
    <property type="entry name" value="PP-binding"/>
    <property type="match status" value="1"/>
</dbReference>
<name>A0A917BPC8_9HYPH</name>
<feature type="domain" description="Carrier" evidence="3">
    <location>
        <begin position="5"/>
        <end position="79"/>
    </location>
</feature>
<organism evidence="4 5">
    <name type="scientific">Azorhizobium oxalatiphilum</name>
    <dbReference type="NCBI Taxonomy" id="980631"/>
    <lineage>
        <taxon>Bacteria</taxon>
        <taxon>Pseudomonadati</taxon>
        <taxon>Pseudomonadota</taxon>
        <taxon>Alphaproteobacteria</taxon>
        <taxon>Hyphomicrobiales</taxon>
        <taxon>Xanthobacteraceae</taxon>
        <taxon>Azorhizobium</taxon>
    </lineage>
</organism>
<dbReference type="SUPFAM" id="SSF47336">
    <property type="entry name" value="ACP-like"/>
    <property type="match status" value="1"/>
</dbReference>